<dbReference type="Gene3D" id="3.40.50.360">
    <property type="match status" value="1"/>
</dbReference>
<protein>
    <submittedName>
        <fullName evidence="3">Flavodoxin</fullName>
    </submittedName>
</protein>
<dbReference type="GO" id="GO:0010181">
    <property type="term" value="F:FMN binding"/>
    <property type="evidence" value="ECO:0007669"/>
    <property type="project" value="TreeGrafter"/>
</dbReference>
<dbReference type="KEGG" id="tped:TPE_2422"/>
<reference evidence="3 4" key="1">
    <citation type="journal article" date="2013" name="PLoS ONE">
        <title>Genome-Wide Relatedness of Treponema pedis, from Gingiva and Necrotic Skin Lesions of Pigs, with the Human Oral Pathogen Treponema denticola.</title>
        <authorList>
            <person name="Svartstrom O."/>
            <person name="Mushtaq M."/>
            <person name="Pringle M."/>
            <person name="Segerman B."/>
        </authorList>
    </citation>
    <scope>NUCLEOTIDE SEQUENCE [LARGE SCALE GENOMIC DNA]</scope>
    <source>
        <strain evidence="3">T A4</strain>
    </source>
</reference>
<dbReference type="PANTHER" id="PTHR38030:SF2">
    <property type="entry name" value="PROTOPORPHYRINOGEN IX DEHYDROGENASE [QUINONE]"/>
    <property type="match status" value="1"/>
</dbReference>
<dbReference type="Proteomes" id="UP000015620">
    <property type="component" value="Chromosome"/>
</dbReference>
<organism evidence="3 4">
    <name type="scientific">Treponema pedis str. T A4</name>
    <dbReference type="NCBI Taxonomy" id="1291379"/>
    <lineage>
        <taxon>Bacteria</taxon>
        <taxon>Pseudomonadati</taxon>
        <taxon>Spirochaetota</taxon>
        <taxon>Spirochaetia</taxon>
        <taxon>Spirochaetales</taxon>
        <taxon>Treponemataceae</taxon>
        <taxon>Treponema</taxon>
    </lineage>
</organism>
<dbReference type="PATRIC" id="fig|1291379.3.peg.2394"/>
<keyword evidence="1" id="KW-0812">Transmembrane</keyword>
<dbReference type="InterPro" id="IPR026816">
    <property type="entry name" value="Flavodoxin_dom"/>
</dbReference>
<keyword evidence="4" id="KW-1185">Reference proteome</keyword>
<sequence>MEEFMNGIILYQSKYGATKKYANWISEETGFSCVETKKAVINDILNYDIIIFGGGLYASGIAGLSFLKKNIKQLSNKKLIVFCCGASPYEENAFQQIRSHNMKGTLSDIPVFYCRGAWDMDTMSFRDRTLCNLLRKAVAKKAPADYEIWERALMAAEDKKCDWTDKKYIEPIIECINQ</sequence>
<dbReference type="HOGENOM" id="CLU_108839_0_0_12"/>
<evidence type="ECO:0000256" key="1">
    <source>
        <dbReference type="SAM" id="Phobius"/>
    </source>
</evidence>
<dbReference type="GO" id="GO:0006783">
    <property type="term" value="P:heme biosynthetic process"/>
    <property type="evidence" value="ECO:0007669"/>
    <property type="project" value="TreeGrafter"/>
</dbReference>
<feature type="domain" description="Flavodoxin" evidence="2">
    <location>
        <begin position="8"/>
        <end position="138"/>
    </location>
</feature>
<feature type="transmembrane region" description="Helical" evidence="1">
    <location>
        <begin position="49"/>
        <end position="67"/>
    </location>
</feature>
<dbReference type="InterPro" id="IPR029039">
    <property type="entry name" value="Flavoprotein-like_sf"/>
</dbReference>
<evidence type="ECO:0000259" key="2">
    <source>
        <dbReference type="Pfam" id="PF12724"/>
    </source>
</evidence>
<gene>
    <name evidence="3" type="primary">aldH</name>
    <name evidence="3" type="ORF">TPE_2422</name>
</gene>
<dbReference type="InterPro" id="IPR052200">
    <property type="entry name" value="Protoporphyrinogen_IX_DH"/>
</dbReference>
<keyword evidence="1" id="KW-0472">Membrane</keyword>
<dbReference type="Pfam" id="PF12724">
    <property type="entry name" value="Flavodoxin_5"/>
    <property type="match status" value="1"/>
</dbReference>
<dbReference type="PANTHER" id="PTHR38030">
    <property type="entry name" value="PROTOPORPHYRINOGEN IX DEHYDROGENASE [MENAQUINONE]"/>
    <property type="match status" value="1"/>
</dbReference>
<dbReference type="SUPFAM" id="SSF52218">
    <property type="entry name" value="Flavoproteins"/>
    <property type="match status" value="1"/>
</dbReference>
<proteinExistence type="predicted"/>
<dbReference type="AlphaFoldDB" id="S6A4X8"/>
<evidence type="ECO:0000313" key="3">
    <source>
        <dbReference type="EMBL" id="AGT44896.1"/>
    </source>
</evidence>
<dbReference type="GO" id="GO:0070819">
    <property type="term" value="F:menaquinone-dependent protoporphyrinogen oxidase activity"/>
    <property type="evidence" value="ECO:0007669"/>
    <property type="project" value="TreeGrafter"/>
</dbReference>
<accession>S6A4X8</accession>
<evidence type="ECO:0000313" key="4">
    <source>
        <dbReference type="Proteomes" id="UP000015620"/>
    </source>
</evidence>
<keyword evidence="1" id="KW-1133">Transmembrane helix</keyword>
<name>S6A4X8_9SPIR</name>
<dbReference type="EMBL" id="CP004120">
    <property type="protein sequence ID" value="AGT44896.1"/>
    <property type="molecule type" value="Genomic_DNA"/>
</dbReference>